<dbReference type="SUPFAM" id="SSF51197">
    <property type="entry name" value="Clavaminate synthase-like"/>
    <property type="match status" value="1"/>
</dbReference>
<feature type="binding site" evidence="2">
    <location>
        <begin position="137"/>
        <end position="139"/>
    </location>
    <ligand>
        <name>substrate</name>
    </ligand>
</feature>
<reference evidence="3" key="1">
    <citation type="submission" date="2020-05" db="UniProtKB">
        <authorList>
            <consortium name="EnsemblMetazoa"/>
        </authorList>
    </citation>
    <scope>IDENTIFICATION</scope>
    <source>
        <strain evidence="3">BB02</strain>
    </source>
</reference>
<dbReference type="GO" id="GO:0035516">
    <property type="term" value="F:broad specificity oxidative DNA demethylase activity"/>
    <property type="evidence" value="ECO:0007669"/>
    <property type="project" value="TreeGrafter"/>
</dbReference>
<evidence type="ECO:0000313" key="4">
    <source>
        <dbReference type="Proteomes" id="UP000076420"/>
    </source>
</evidence>
<feature type="binding site" evidence="2">
    <location>
        <begin position="117"/>
        <end position="119"/>
    </location>
    <ligand>
        <name>substrate</name>
    </ligand>
</feature>
<evidence type="ECO:0000256" key="2">
    <source>
        <dbReference type="PIRSR" id="PIRSR632852-1"/>
    </source>
</evidence>
<dbReference type="STRING" id="6526.A0A2C9KZN9"/>
<sequence>MESKCVRKKRHYDALDDIMHNIAGHAFSDDDFKKSKYELEVVDAEFPKGVISMEETLNNELPFLSQPRNCQWRAINAENLNLEYSNFYNEKEADMLMSQCEKEIIYNVGELAKVQMFGKWIDIPRKQVAYGDEGLTYTFSGKTLPARPWTSLLLKIRDQIYEATGYTFNFVLINR</sequence>
<evidence type="ECO:0000256" key="1">
    <source>
        <dbReference type="ARBA" id="ARBA00001954"/>
    </source>
</evidence>
<feature type="binding site" evidence="2">
    <location>
        <position position="174"/>
    </location>
    <ligand>
        <name>substrate</name>
    </ligand>
</feature>
<dbReference type="VEuPathDB" id="VectorBase:BGLAX_033235"/>
<organism evidence="3 4">
    <name type="scientific">Biomphalaria glabrata</name>
    <name type="common">Bloodfluke planorb</name>
    <name type="synonym">Freshwater snail</name>
    <dbReference type="NCBI Taxonomy" id="6526"/>
    <lineage>
        <taxon>Eukaryota</taxon>
        <taxon>Metazoa</taxon>
        <taxon>Spiralia</taxon>
        <taxon>Lophotrochozoa</taxon>
        <taxon>Mollusca</taxon>
        <taxon>Gastropoda</taxon>
        <taxon>Heterobranchia</taxon>
        <taxon>Euthyneura</taxon>
        <taxon>Panpulmonata</taxon>
        <taxon>Hygrophila</taxon>
        <taxon>Lymnaeoidea</taxon>
        <taxon>Planorbidae</taxon>
        <taxon>Biomphalaria</taxon>
    </lineage>
</organism>
<name>A0A2C9KZN9_BIOGL</name>
<evidence type="ECO:0000313" key="3">
    <source>
        <dbReference type="EnsemblMetazoa" id="BGLB025280-PA"/>
    </source>
</evidence>
<dbReference type="AlphaFoldDB" id="A0A2C9KZN9"/>
<dbReference type="GO" id="GO:0051747">
    <property type="term" value="F:cytosine C-5 DNA demethylase activity"/>
    <property type="evidence" value="ECO:0007669"/>
    <property type="project" value="TreeGrafter"/>
</dbReference>
<dbReference type="VEuPathDB" id="VectorBase:BGLB025280"/>
<dbReference type="OrthoDB" id="445341at2759"/>
<dbReference type="GO" id="GO:0006307">
    <property type="term" value="P:DNA alkylation repair"/>
    <property type="evidence" value="ECO:0007669"/>
    <property type="project" value="TreeGrafter"/>
</dbReference>
<gene>
    <name evidence="3" type="primary">106068156</name>
</gene>
<dbReference type="InterPro" id="IPR037151">
    <property type="entry name" value="AlkB-like_sf"/>
</dbReference>
<accession>A0A2C9KZN9</accession>
<dbReference type="InterPro" id="IPR032852">
    <property type="entry name" value="ALKBH2"/>
</dbReference>
<dbReference type="Gene3D" id="2.60.120.590">
    <property type="entry name" value="Alpha-ketoglutarate-dependent dioxygenase AlkB-like"/>
    <property type="match status" value="1"/>
</dbReference>
<dbReference type="EnsemblMetazoa" id="BGLB025280-RA">
    <property type="protein sequence ID" value="BGLB025280-PA"/>
    <property type="gene ID" value="BGLB025280"/>
</dbReference>
<comment type="cofactor">
    <cofactor evidence="1">
        <name>Fe(2+)</name>
        <dbReference type="ChEBI" id="CHEBI:29033"/>
    </cofactor>
</comment>
<dbReference type="GO" id="GO:0008198">
    <property type="term" value="F:ferrous iron binding"/>
    <property type="evidence" value="ECO:0007669"/>
    <property type="project" value="TreeGrafter"/>
</dbReference>
<protein>
    <submittedName>
        <fullName evidence="3">Uncharacterized protein</fullName>
    </submittedName>
</protein>
<dbReference type="PANTHER" id="PTHR31573:SF1">
    <property type="entry name" value="DNA OXIDATIVE DEMETHYLASE ALKBH2"/>
    <property type="match status" value="1"/>
</dbReference>
<dbReference type="KEGG" id="bgt:106068156"/>
<proteinExistence type="predicted"/>
<dbReference type="PANTHER" id="PTHR31573">
    <property type="entry name" value="ALPHA-KETOGLUTARATE-DEPENDENT DIOXYGENASE ALKB HOMOLOG 2"/>
    <property type="match status" value="1"/>
</dbReference>
<dbReference type="Proteomes" id="UP000076420">
    <property type="component" value="Unassembled WGS sequence"/>
</dbReference>